<comment type="catalytic activity">
    <reaction evidence="4">
        <text>[glutaredoxin]-dithiol + arsenate + glutathione + H(+) = glutathionyl-S-S-[glutaredoxin] + arsenite + H2O</text>
        <dbReference type="Rhea" id="RHEA:22016"/>
        <dbReference type="Rhea" id="RHEA-COMP:10729"/>
        <dbReference type="Rhea" id="RHEA-COMP:17668"/>
        <dbReference type="ChEBI" id="CHEBI:15377"/>
        <dbReference type="ChEBI" id="CHEBI:15378"/>
        <dbReference type="ChEBI" id="CHEBI:29242"/>
        <dbReference type="ChEBI" id="CHEBI:29950"/>
        <dbReference type="ChEBI" id="CHEBI:48597"/>
        <dbReference type="ChEBI" id="CHEBI:57925"/>
        <dbReference type="ChEBI" id="CHEBI:146199"/>
        <dbReference type="EC" id="1.20.4.1"/>
    </reaction>
</comment>
<dbReference type="Gene3D" id="3.40.30.10">
    <property type="entry name" value="Glutaredoxin"/>
    <property type="match status" value="1"/>
</dbReference>
<dbReference type="InterPro" id="IPR036249">
    <property type="entry name" value="Thioredoxin-like_sf"/>
</dbReference>
<gene>
    <name evidence="5" type="primary">arsC</name>
    <name evidence="5" type="ORF">HHL15_18360</name>
</gene>
<dbReference type="SUPFAM" id="SSF52833">
    <property type="entry name" value="Thioredoxin-like"/>
    <property type="match status" value="1"/>
</dbReference>
<dbReference type="InterPro" id="IPR006660">
    <property type="entry name" value="Arsenate_reductase-like"/>
</dbReference>
<protein>
    <recommendedName>
        <fullName evidence="4">Arsenate reductase</fullName>
        <ecNumber evidence="4">1.20.4.1</ecNumber>
    </recommendedName>
</protein>
<name>A0A848G988_9RHOO</name>
<evidence type="ECO:0000313" key="6">
    <source>
        <dbReference type="Proteomes" id="UP000580043"/>
    </source>
</evidence>
<dbReference type="NCBIfam" id="TIGR00014">
    <property type="entry name" value="arsC"/>
    <property type="match status" value="1"/>
</dbReference>
<dbReference type="AlphaFoldDB" id="A0A848G988"/>
<proteinExistence type="inferred from homology"/>
<dbReference type="PROSITE" id="PS51353">
    <property type="entry name" value="ARSC"/>
    <property type="match status" value="1"/>
</dbReference>
<evidence type="ECO:0000256" key="1">
    <source>
        <dbReference type="ARBA" id="ARBA00007198"/>
    </source>
</evidence>
<comment type="similarity">
    <text evidence="1 3 4">Belongs to the ArsC family.</text>
</comment>
<dbReference type="InterPro" id="IPR006659">
    <property type="entry name" value="Arsenate_reductase"/>
</dbReference>
<accession>A0A848G988</accession>
<reference evidence="5 6" key="1">
    <citation type="submission" date="2020-04" db="EMBL/GenBank/DDBJ databases">
        <title>Zoogloea sp. G-4-1-14 isolated from soil.</title>
        <authorList>
            <person name="Dahal R.H."/>
        </authorList>
    </citation>
    <scope>NUCLEOTIDE SEQUENCE [LARGE SCALE GENOMIC DNA]</scope>
    <source>
        <strain evidence="5 6">G-4-1-14</strain>
    </source>
</reference>
<keyword evidence="2 4" id="KW-0560">Oxidoreductase</keyword>
<evidence type="ECO:0000256" key="4">
    <source>
        <dbReference type="RuleBase" id="RU362029"/>
    </source>
</evidence>
<keyword evidence="6" id="KW-1185">Reference proteome</keyword>
<sequence length="119" mass="13346">MSDIIRIYHNTRCSKSRSACALLQDKGAELEIVEYLKRPPGRDELAGIVRKLGVPAESIVRKGEEVYKTEYQGRTLSEDEWLDALVRHPILIERPIAVRGGRAVIGRPPENVLALLEDA</sequence>
<dbReference type="CDD" id="cd03034">
    <property type="entry name" value="ArsC_ArsC"/>
    <property type="match status" value="1"/>
</dbReference>
<dbReference type="Proteomes" id="UP000580043">
    <property type="component" value="Unassembled WGS sequence"/>
</dbReference>
<dbReference type="EMBL" id="JABBGA010000017">
    <property type="protein sequence ID" value="NML27722.1"/>
    <property type="molecule type" value="Genomic_DNA"/>
</dbReference>
<evidence type="ECO:0000256" key="3">
    <source>
        <dbReference type="PROSITE-ProRule" id="PRU01282"/>
    </source>
</evidence>
<dbReference type="Pfam" id="PF03960">
    <property type="entry name" value="ArsC"/>
    <property type="match status" value="1"/>
</dbReference>
<evidence type="ECO:0000256" key="2">
    <source>
        <dbReference type="ARBA" id="ARBA00023002"/>
    </source>
</evidence>
<dbReference type="GO" id="GO:0008794">
    <property type="term" value="F:arsenate reductase (glutaredoxin) activity"/>
    <property type="evidence" value="ECO:0007669"/>
    <property type="project" value="UniProtKB-UniRule"/>
</dbReference>
<comment type="caution">
    <text evidence="5">The sequence shown here is derived from an EMBL/GenBank/DDBJ whole genome shotgun (WGS) entry which is preliminary data.</text>
</comment>
<organism evidence="5 6">
    <name type="scientific">Zoogloea dura</name>
    <dbReference type="NCBI Taxonomy" id="2728840"/>
    <lineage>
        <taxon>Bacteria</taxon>
        <taxon>Pseudomonadati</taxon>
        <taxon>Pseudomonadota</taxon>
        <taxon>Betaproteobacteria</taxon>
        <taxon>Rhodocyclales</taxon>
        <taxon>Zoogloeaceae</taxon>
        <taxon>Zoogloea</taxon>
    </lineage>
</organism>
<dbReference type="PANTHER" id="PTHR30041:SF4">
    <property type="entry name" value="ARSENATE REDUCTASE"/>
    <property type="match status" value="1"/>
</dbReference>
<dbReference type="PANTHER" id="PTHR30041">
    <property type="entry name" value="ARSENATE REDUCTASE"/>
    <property type="match status" value="1"/>
</dbReference>
<dbReference type="RefSeq" id="WP_169147258.1">
    <property type="nucleotide sequence ID" value="NZ_JABBGA010000017.1"/>
</dbReference>
<dbReference type="EC" id="1.20.4.1" evidence="4"/>
<evidence type="ECO:0000313" key="5">
    <source>
        <dbReference type="EMBL" id="NML27722.1"/>
    </source>
</evidence>